<keyword evidence="8" id="KW-1185">Reference proteome</keyword>
<evidence type="ECO:0000256" key="1">
    <source>
        <dbReference type="ARBA" id="ARBA00003145"/>
    </source>
</evidence>
<evidence type="ECO:0000313" key="8">
    <source>
        <dbReference type="Proteomes" id="UP001157910"/>
    </source>
</evidence>
<dbReference type="PANTHER" id="PTHR21248">
    <property type="entry name" value="CARDIOLIPIN SYNTHASE"/>
    <property type="match status" value="1"/>
</dbReference>
<dbReference type="InterPro" id="IPR025202">
    <property type="entry name" value="PLD-like_dom"/>
</dbReference>
<dbReference type="CDD" id="cd09111">
    <property type="entry name" value="PLDc_ymdC_like_1"/>
    <property type="match status" value="1"/>
</dbReference>
<dbReference type="PROSITE" id="PS50035">
    <property type="entry name" value="PLD"/>
    <property type="match status" value="2"/>
</dbReference>
<keyword evidence="4" id="KW-0964">Secreted</keyword>
<dbReference type="Proteomes" id="UP001157910">
    <property type="component" value="Unassembled WGS sequence"/>
</dbReference>
<protein>
    <recommendedName>
        <fullName evidence="3">Phospholipase D</fullName>
    </recommendedName>
    <alternativeName>
        <fullName evidence="5">Choline phosphatase</fullName>
    </alternativeName>
</protein>
<dbReference type="SMART" id="SM00155">
    <property type="entry name" value="PLDc"/>
    <property type="match status" value="2"/>
</dbReference>
<evidence type="ECO:0000256" key="2">
    <source>
        <dbReference type="ARBA" id="ARBA00004613"/>
    </source>
</evidence>
<reference evidence="7 8" key="1">
    <citation type="submission" date="2017-05" db="EMBL/GenBank/DDBJ databases">
        <authorList>
            <person name="Varghese N."/>
            <person name="Submissions S."/>
        </authorList>
    </citation>
    <scope>NUCLEOTIDE SEQUENCE [LARGE SCALE GENOMIC DNA]</scope>
    <source>
        <strain evidence="7 8">SM16</strain>
    </source>
</reference>
<dbReference type="EMBL" id="FXUI01000001">
    <property type="protein sequence ID" value="SMP54220.1"/>
    <property type="molecule type" value="Genomic_DNA"/>
</dbReference>
<organism evidence="7 8">
    <name type="scientific">Novosphingobium panipatense</name>
    <dbReference type="NCBI Taxonomy" id="428991"/>
    <lineage>
        <taxon>Bacteria</taxon>
        <taxon>Pseudomonadati</taxon>
        <taxon>Pseudomonadota</taxon>
        <taxon>Alphaproteobacteria</taxon>
        <taxon>Sphingomonadales</taxon>
        <taxon>Sphingomonadaceae</taxon>
        <taxon>Novosphingobium</taxon>
    </lineage>
</organism>
<dbReference type="PANTHER" id="PTHR21248:SF12">
    <property type="entry name" value="CARDIOLIPIN SYNTHASE C"/>
    <property type="match status" value="1"/>
</dbReference>
<dbReference type="Pfam" id="PF13091">
    <property type="entry name" value="PLDc_2"/>
    <property type="match status" value="2"/>
</dbReference>
<feature type="domain" description="PLD phosphodiesterase" evidence="6">
    <location>
        <begin position="430"/>
        <end position="457"/>
    </location>
</feature>
<name>A0ABY1PZR8_9SPHN</name>
<dbReference type="InterPro" id="IPR001736">
    <property type="entry name" value="PLipase_D/transphosphatidylase"/>
</dbReference>
<dbReference type="CDD" id="cd09113">
    <property type="entry name" value="PLDc_ymdC_like_2"/>
    <property type="match status" value="1"/>
</dbReference>
<comment type="function">
    <text evidence="1">Could be a virulence factor.</text>
</comment>
<dbReference type="Gene3D" id="3.30.870.10">
    <property type="entry name" value="Endonuclease Chain A"/>
    <property type="match status" value="2"/>
</dbReference>
<evidence type="ECO:0000256" key="4">
    <source>
        <dbReference type="ARBA" id="ARBA00022525"/>
    </source>
</evidence>
<sequence>MPGLRRWRMTLLGCGGVIGAAYALMRANRLPRRKEGPATPPPACGDTTLSRVVADRAALHPGLSGVHLLADAVDAFAARLLLVQAAECTIDLQYYIWHGDRTGTLLLEAVHEAAERGVRVRLLLDDNGIAGLDGVLAALNAHANIEVRLFNPFRIRYPKSIGFLLDFGRLNRRMHNKSFTVDGALTIVGGRNIGDEYFGAGDGALFSDLDVLAIGPVAREVEADFERYWTCDSAYPARQILPLLGRRKRAKLRSRASVVQRDASAQRYVRRLQNLPLLRQLMEGRMSFEWAQVRMISDDPAKIVRDMEYENLLAGKLDGAIGKPKREMTVVSGYFVPGEEGCRQLGNYARSGVRVAVLTNGYSATDVALVHAGYVPWRKRLLKAGVRLYETAAQVRDVPSKKQRREGAKLGIGSRLRATGSGSFAALRSGASTIHAKTITADRERLFVGSFNFDPRSLRLNTELGFVIFSPRLARQVAEAFETIIPAAAYEVVLEGEELRWLAGPPGSEAPLAREPGMSLFDRLMIGLASRLPIGWLL</sequence>
<comment type="caution">
    <text evidence="7">The sequence shown here is derived from an EMBL/GenBank/DDBJ whole genome shotgun (WGS) entry which is preliminary data.</text>
</comment>
<gene>
    <name evidence="7" type="ORF">SAMN06296065_101535</name>
</gene>
<dbReference type="SUPFAM" id="SSF56024">
    <property type="entry name" value="Phospholipase D/nuclease"/>
    <property type="match status" value="2"/>
</dbReference>
<accession>A0ABY1PZR8</accession>
<dbReference type="RefSeq" id="WP_379511622.1">
    <property type="nucleotide sequence ID" value="NZ_JBHSVT010000001.1"/>
</dbReference>
<evidence type="ECO:0000313" key="7">
    <source>
        <dbReference type="EMBL" id="SMP54220.1"/>
    </source>
</evidence>
<proteinExistence type="predicted"/>
<evidence type="ECO:0000256" key="5">
    <source>
        <dbReference type="ARBA" id="ARBA00029594"/>
    </source>
</evidence>
<comment type="subcellular location">
    <subcellularLocation>
        <location evidence="2">Secreted</location>
    </subcellularLocation>
</comment>
<evidence type="ECO:0000259" key="6">
    <source>
        <dbReference type="PROSITE" id="PS50035"/>
    </source>
</evidence>
<evidence type="ECO:0000256" key="3">
    <source>
        <dbReference type="ARBA" id="ARBA00018392"/>
    </source>
</evidence>
<feature type="domain" description="PLD phosphodiesterase" evidence="6">
    <location>
        <begin position="170"/>
        <end position="197"/>
    </location>
</feature>